<evidence type="ECO:0000256" key="4">
    <source>
        <dbReference type="PROSITE-ProRule" id="PRU00221"/>
    </source>
</evidence>
<feature type="region of interest" description="Disordered" evidence="5">
    <location>
        <begin position="58"/>
        <end position="147"/>
    </location>
</feature>
<evidence type="ECO:0000256" key="3">
    <source>
        <dbReference type="ARBA" id="ARBA00022737"/>
    </source>
</evidence>
<dbReference type="AlphaFoldDB" id="A0A2P6N865"/>
<sequence>MEDFVLFFQESVSRGVQYPEPEGQNDDNMGLSEYEKLSLELDRLENIKKNEELLKSLDVSAAKSGLSELTGKKRKSTSYSKDKNSKMAAVNKKLKEEAKAAIPARRSKRLQGTSPEEANKNQAPKELREPTTRAKSTPSDRPGDITADTTLRSELYKDNHTDFTSEITRLAGGEEDEYTPSLATSKAFNRMGLEESSLVKFLPDRIFSMSFHPYASSTILAAGDKWGRIGVWNIDKKLENTRVREKEEEITDEDEEEEGDNKEEKVASPNVSTEDEEEEEEKEGGDDEDDENIVIYEPHCKPVTCVQWDGPDRILSCGYDGRLRSYNIQQGIFEEAYYYTRPIQWITRENVKDNDTCLLSTEDGQVVIFDMRSKKASSHQLEQRKIYTVDVHKDGNMFATSCLERTVSLWDVRKIQKAKPTHTFAAKQAVTSAFFSKAIGNRLIATSYDDHIYCWDSVHRKGLDDNHQTVITHNNNTGRWLTMFKPSWHPNDDTIFSIGNMRRGVDIISAETGKNVAYLQHDLLSTVPCLNAFHKSQNIIASSNASGRIYLWRQ</sequence>
<evidence type="ECO:0000256" key="5">
    <source>
        <dbReference type="SAM" id="MobiDB-lite"/>
    </source>
</evidence>
<dbReference type="SMART" id="SM00320">
    <property type="entry name" value="WD40"/>
    <property type="match status" value="5"/>
</dbReference>
<dbReference type="OrthoDB" id="9890280at2759"/>
<dbReference type="InterPro" id="IPR036322">
    <property type="entry name" value="WD40_repeat_dom_sf"/>
</dbReference>
<evidence type="ECO:0000313" key="6">
    <source>
        <dbReference type="EMBL" id="PRP80156.1"/>
    </source>
</evidence>
<comment type="similarity">
    <text evidence="1">Belongs to the WD repeat DDB2/WDR76 family.</text>
</comment>
<feature type="region of interest" description="Disordered" evidence="5">
    <location>
        <begin position="242"/>
        <end position="291"/>
    </location>
</feature>
<dbReference type="InterPro" id="IPR001680">
    <property type="entry name" value="WD40_rpt"/>
</dbReference>
<dbReference type="SUPFAM" id="SSF50978">
    <property type="entry name" value="WD40 repeat-like"/>
    <property type="match status" value="1"/>
</dbReference>
<evidence type="ECO:0000313" key="7">
    <source>
        <dbReference type="Proteomes" id="UP000241769"/>
    </source>
</evidence>
<dbReference type="EMBL" id="MDYQ01000160">
    <property type="protein sequence ID" value="PRP80156.1"/>
    <property type="molecule type" value="Genomic_DNA"/>
</dbReference>
<keyword evidence="7" id="KW-1185">Reference proteome</keyword>
<feature type="repeat" description="WD" evidence="4">
    <location>
        <begin position="379"/>
        <end position="420"/>
    </location>
</feature>
<reference evidence="6 7" key="1">
    <citation type="journal article" date="2018" name="Genome Biol. Evol.">
        <title>Multiple Roots of Fruiting Body Formation in Amoebozoa.</title>
        <authorList>
            <person name="Hillmann F."/>
            <person name="Forbes G."/>
            <person name="Novohradska S."/>
            <person name="Ferling I."/>
            <person name="Riege K."/>
            <person name="Groth M."/>
            <person name="Westermann M."/>
            <person name="Marz M."/>
            <person name="Spaller T."/>
            <person name="Winckler T."/>
            <person name="Schaap P."/>
            <person name="Glockner G."/>
        </authorList>
    </citation>
    <scope>NUCLEOTIDE SEQUENCE [LARGE SCALE GENOMIC DNA]</scope>
    <source>
        <strain evidence="6 7">Jena</strain>
    </source>
</reference>
<dbReference type="GO" id="GO:0003677">
    <property type="term" value="F:DNA binding"/>
    <property type="evidence" value="ECO:0007669"/>
    <property type="project" value="TreeGrafter"/>
</dbReference>
<evidence type="ECO:0000256" key="2">
    <source>
        <dbReference type="ARBA" id="ARBA00022574"/>
    </source>
</evidence>
<organism evidence="6 7">
    <name type="scientific">Planoprotostelium fungivorum</name>
    <dbReference type="NCBI Taxonomy" id="1890364"/>
    <lineage>
        <taxon>Eukaryota</taxon>
        <taxon>Amoebozoa</taxon>
        <taxon>Evosea</taxon>
        <taxon>Variosea</taxon>
        <taxon>Cavosteliida</taxon>
        <taxon>Cavosteliaceae</taxon>
        <taxon>Planoprotostelium</taxon>
    </lineage>
</organism>
<dbReference type="PANTHER" id="PTHR14773:SF0">
    <property type="entry name" value="WD REPEAT-CONTAINING PROTEIN 76"/>
    <property type="match status" value="1"/>
</dbReference>
<dbReference type="Proteomes" id="UP000241769">
    <property type="component" value="Unassembled WGS sequence"/>
</dbReference>
<comment type="caution">
    <text evidence="6">The sequence shown here is derived from an EMBL/GenBank/DDBJ whole genome shotgun (WGS) entry which is preliminary data.</text>
</comment>
<dbReference type="Pfam" id="PF00400">
    <property type="entry name" value="WD40"/>
    <property type="match status" value="2"/>
</dbReference>
<feature type="compositionally biased region" description="Acidic residues" evidence="5">
    <location>
        <begin position="248"/>
        <end position="261"/>
    </location>
</feature>
<keyword evidence="3" id="KW-0677">Repeat</keyword>
<name>A0A2P6N865_9EUKA</name>
<dbReference type="GO" id="GO:0005634">
    <property type="term" value="C:nucleus"/>
    <property type="evidence" value="ECO:0007669"/>
    <property type="project" value="TreeGrafter"/>
</dbReference>
<dbReference type="InterPro" id="IPR050853">
    <property type="entry name" value="WD_repeat_DNA-damage-binding"/>
</dbReference>
<dbReference type="InParanoid" id="A0A2P6N865"/>
<dbReference type="InterPro" id="IPR015943">
    <property type="entry name" value="WD40/YVTN_repeat-like_dom_sf"/>
</dbReference>
<dbReference type="Gene3D" id="2.130.10.10">
    <property type="entry name" value="YVTN repeat-like/Quinoprotein amine dehydrogenase"/>
    <property type="match status" value="2"/>
</dbReference>
<protein>
    <submittedName>
        <fullName evidence="6">Uncharacterized protein</fullName>
    </submittedName>
</protein>
<dbReference type="PROSITE" id="PS50082">
    <property type="entry name" value="WD_REPEATS_2"/>
    <property type="match status" value="1"/>
</dbReference>
<evidence type="ECO:0000256" key="1">
    <source>
        <dbReference type="ARBA" id="ARBA00005434"/>
    </source>
</evidence>
<feature type="compositionally biased region" description="Acidic residues" evidence="5">
    <location>
        <begin position="273"/>
        <end position="291"/>
    </location>
</feature>
<keyword evidence="2 4" id="KW-0853">WD repeat</keyword>
<gene>
    <name evidence="6" type="ORF">PROFUN_12239</name>
</gene>
<accession>A0A2P6N865</accession>
<dbReference type="GO" id="GO:2000001">
    <property type="term" value="P:regulation of DNA damage checkpoint"/>
    <property type="evidence" value="ECO:0007669"/>
    <property type="project" value="TreeGrafter"/>
</dbReference>
<proteinExistence type="inferred from homology"/>
<dbReference type="PANTHER" id="PTHR14773">
    <property type="entry name" value="WD REPEAT-CONTAINING PROTEIN 76"/>
    <property type="match status" value="1"/>
</dbReference>
<feature type="compositionally biased region" description="Basic and acidic residues" evidence="5">
    <location>
        <begin position="117"/>
        <end position="132"/>
    </location>
</feature>
<dbReference type="STRING" id="1890364.A0A2P6N865"/>